<comment type="caution">
    <text evidence="1">The sequence shown here is derived from an EMBL/GenBank/DDBJ whole genome shotgun (WGS) entry which is preliminary data.</text>
</comment>
<dbReference type="SUPFAM" id="SSF52266">
    <property type="entry name" value="SGNH hydrolase"/>
    <property type="match status" value="1"/>
</dbReference>
<evidence type="ECO:0000313" key="1">
    <source>
        <dbReference type="EMBL" id="MCX2978926.1"/>
    </source>
</evidence>
<dbReference type="RefSeq" id="WP_279250620.1">
    <property type="nucleotide sequence ID" value="NZ_SHNO01000001.1"/>
</dbReference>
<organism evidence="1 2">
    <name type="scientific">Candidatus Marimicrobium litorale</name>
    <dbReference type="NCBI Taxonomy" id="2518991"/>
    <lineage>
        <taxon>Bacteria</taxon>
        <taxon>Pseudomonadati</taxon>
        <taxon>Pseudomonadota</taxon>
        <taxon>Gammaproteobacteria</taxon>
        <taxon>Cellvibrionales</taxon>
        <taxon>Halieaceae</taxon>
        <taxon>Marimicrobium</taxon>
    </lineage>
</organism>
<accession>A0ABT3T9G4</accession>
<evidence type="ECO:0000313" key="2">
    <source>
        <dbReference type="Proteomes" id="UP001143304"/>
    </source>
</evidence>
<dbReference type="EMBL" id="SHNO01000001">
    <property type="protein sequence ID" value="MCX2978926.1"/>
    <property type="molecule type" value="Genomic_DNA"/>
</dbReference>
<gene>
    <name evidence="1" type="ORF">EYC82_16395</name>
</gene>
<protein>
    <recommendedName>
        <fullName evidence="3">Sialate O-acetylesterase domain-containing protein</fullName>
    </recommendedName>
</protein>
<sequence>MTSTVSRSVALILVITLISCGGGAGSSGNATPIAPPTPDVTLGFSHIFTYGQSISMGVAAFPVISTLQPYNNLMFAEGARVRGISDGFSLDALHPLVESRVDSFGETPTAGTANYIVELIEHENNILSQNQKFAYIGSAPGQASLSISSLNRGTARWTGLMDQVTAAMTLSKKENMTYEVAAMSWSQGEADYFLGISRATYFSLFLQMYNDFATDVTAITNQTTKPVLVSYQLAAHRSYGLDSPDIALAIKDAADANPNIYLSNPMYHLEYADDNLHLAADGSLMLGKYYGRALKSVLHDNIPWLPLQPTNVTWRGQFVDITLHVPYGPLVIDDSVVAEAPNYGFDIWDENNGSILDIIESVTVISDNKIQIQLSSMPQSKVRLTYARGRIGDPNVTNNMEGPRGNIRDSHGDIHQYIGSDGRIRRLDNYLVIFEAEKP</sequence>
<dbReference type="PROSITE" id="PS51257">
    <property type="entry name" value="PROKAR_LIPOPROTEIN"/>
    <property type="match status" value="1"/>
</dbReference>
<name>A0ABT3T9G4_9GAMM</name>
<dbReference type="Proteomes" id="UP001143304">
    <property type="component" value="Unassembled WGS sequence"/>
</dbReference>
<keyword evidence="2" id="KW-1185">Reference proteome</keyword>
<reference evidence="1" key="1">
    <citation type="submission" date="2019-02" db="EMBL/GenBank/DDBJ databases">
        <authorList>
            <person name="Li S.-H."/>
        </authorList>
    </citation>
    <scope>NUCLEOTIDE SEQUENCE</scope>
    <source>
        <strain evidence="1">IMCC11814</strain>
    </source>
</reference>
<dbReference type="InterPro" id="IPR036514">
    <property type="entry name" value="SGNH_hydro_sf"/>
</dbReference>
<dbReference type="Gene3D" id="3.40.50.1110">
    <property type="entry name" value="SGNH hydrolase"/>
    <property type="match status" value="1"/>
</dbReference>
<evidence type="ECO:0008006" key="3">
    <source>
        <dbReference type="Google" id="ProtNLM"/>
    </source>
</evidence>
<proteinExistence type="predicted"/>